<keyword evidence="2" id="KW-0812">Transmembrane</keyword>
<evidence type="ECO:0000256" key="1">
    <source>
        <dbReference type="SAM" id="MobiDB-lite"/>
    </source>
</evidence>
<evidence type="ECO:0000313" key="4">
    <source>
        <dbReference type="EMBL" id="SDE74655.1"/>
    </source>
</evidence>
<dbReference type="Proteomes" id="UP000199072">
    <property type="component" value="Unassembled WGS sequence"/>
</dbReference>
<dbReference type="PANTHER" id="PTHR33371:SF4">
    <property type="entry name" value="INTERMEMBRANE PHOSPHOLIPID TRANSPORT SYSTEM BINDING PROTEIN MLAD"/>
    <property type="match status" value="1"/>
</dbReference>
<dbReference type="InterPro" id="IPR003399">
    <property type="entry name" value="Mce/MlaD"/>
</dbReference>
<feature type="transmembrane region" description="Helical" evidence="2">
    <location>
        <begin position="12"/>
        <end position="30"/>
    </location>
</feature>
<feature type="region of interest" description="Disordered" evidence="1">
    <location>
        <begin position="232"/>
        <end position="266"/>
    </location>
</feature>
<name>A0A1G7FGI7_9SPHI</name>
<proteinExistence type="predicted"/>
<keyword evidence="2" id="KW-1133">Transmembrane helix</keyword>
<evidence type="ECO:0000313" key="5">
    <source>
        <dbReference type="Proteomes" id="UP000199072"/>
    </source>
</evidence>
<dbReference type="EMBL" id="FNAI01000009">
    <property type="protein sequence ID" value="SDE74655.1"/>
    <property type="molecule type" value="Genomic_DNA"/>
</dbReference>
<evidence type="ECO:0000256" key="2">
    <source>
        <dbReference type="SAM" id="Phobius"/>
    </source>
</evidence>
<gene>
    <name evidence="4" type="ORF">SAMN05216464_10935</name>
</gene>
<keyword evidence="5" id="KW-1185">Reference proteome</keyword>
<dbReference type="PANTHER" id="PTHR33371">
    <property type="entry name" value="INTERMEMBRANE PHOSPHOLIPID TRANSPORT SYSTEM BINDING PROTEIN MLAD-RELATED"/>
    <property type="match status" value="1"/>
</dbReference>
<dbReference type="OrthoDB" id="9771725at2"/>
<sequence length="266" mass="28791">MKTTSSQKIKIGLFTFAGLVVLVLAIFFIGNQKSMFSSTFNVYGTFKNVSGLQVGNNVRFAGINVGVVQSINIVTDSSVRVDLTLNNSVKKFIKTDSKLSIGSDGLMGDKLVVVAPGGITSHEEIQNGGRLGSINPVDVDKIITKLTKVADNAESLTTDLSQIVGKINNGKGSIGRLLNNDNMAKNLESTVKQAQTTMKTVHATTNTLNEDLTAAQHNFLLRGFFNKKKKAAQAKQDSIKKVQEQQQKDKDKATKDKADKADKDKQ</sequence>
<organism evidence="4 5">
    <name type="scientific">Mucilaginibacter pineti</name>
    <dbReference type="NCBI Taxonomy" id="1391627"/>
    <lineage>
        <taxon>Bacteria</taxon>
        <taxon>Pseudomonadati</taxon>
        <taxon>Bacteroidota</taxon>
        <taxon>Sphingobacteriia</taxon>
        <taxon>Sphingobacteriales</taxon>
        <taxon>Sphingobacteriaceae</taxon>
        <taxon>Mucilaginibacter</taxon>
    </lineage>
</organism>
<dbReference type="InterPro" id="IPR052336">
    <property type="entry name" value="MlaD_Phospholipid_Transporter"/>
</dbReference>
<reference evidence="4 5" key="1">
    <citation type="submission" date="2016-10" db="EMBL/GenBank/DDBJ databases">
        <authorList>
            <person name="de Groot N.N."/>
        </authorList>
    </citation>
    <scope>NUCLEOTIDE SEQUENCE [LARGE SCALE GENOMIC DNA]</scope>
    <source>
        <strain evidence="4 5">47C3B</strain>
    </source>
</reference>
<keyword evidence="2" id="KW-0472">Membrane</keyword>
<feature type="domain" description="Mce/MlaD" evidence="3">
    <location>
        <begin position="41"/>
        <end position="117"/>
    </location>
</feature>
<dbReference type="STRING" id="1391627.SAMN05216464_10935"/>
<feature type="compositionally biased region" description="Basic and acidic residues" evidence="1">
    <location>
        <begin position="237"/>
        <end position="266"/>
    </location>
</feature>
<evidence type="ECO:0000259" key="3">
    <source>
        <dbReference type="Pfam" id="PF02470"/>
    </source>
</evidence>
<dbReference type="AlphaFoldDB" id="A0A1G7FGI7"/>
<protein>
    <submittedName>
        <fullName evidence="4">Phospholipid/cholesterol/gamma-HCH transport system substrate-binding protein</fullName>
    </submittedName>
</protein>
<accession>A0A1G7FGI7</accession>
<dbReference type="RefSeq" id="WP_091151322.1">
    <property type="nucleotide sequence ID" value="NZ_FNAI01000009.1"/>
</dbReference>
<dbReference type="Pfam" id="PF02470">
    <property type="entry name" value="MlaD"/>
    <property type="match status" value="1"/>
</dbReference>